<gene>
    <name evidence="2" type="ORF">PLEPLA_LOCUS9024</name>
</gene>
<feature type="region of interest" description="Disordered" evidence="1">
    <location>
        <begin position="1"/>
        <end position="20"/>
    </location>
</feature>
<name>A0A9N7YCG3_PLEPL</name>
<protein>
    <submittedName>
        <fullName evidence="2">Uncharacterized protein</fullName>
    </submittedName>
</protein>
<dbReference type="AlphaFoldDB" id="A0A9N7YCG3"/>
<keyword evidence="3" id="KW-1185">Reference proteome</keyword>
<proteinExistence type="predicted"/>
<organism evidence="2 3">
    <name type="scientific">Pleuronectes platessa</name>
    <name type="common">European plaice</name>
    <dbReference type="NCBI Taxonomy" id="8262"/>
    <lineage>
        <taxon>Eukaryota</taxon>
        <taxon>Metazoa</taxon>
        <taxon>Chordata</taxon>
        <taxon>Craniata</taxon>
        <taxon>Vertebrata</taxon>
        <taxon>Euteleostomi</taxon>
        <taxon>Actinopterygii</taxon>
        <taxon>Neopterygii</taxon>
        <taxon>Teleostei</taxon>
        <taxon>Neoteleostei</taxon>
        <taxon>Acanthomorphata</taxon>
        <taxon>Carangaria</taxon>
        <taxon>Pleuronectiformes</taxon>
        <taxon>Pleuronectoidei</taxon>
        <taxon>Pleuronectidae</taxon>
        <taxon>Pleuronectes</taxon>
    </lineage>
</organism>
<evidence type="ECO:0000313" key="2">
    <source>
        <dbReference type="EMBL" id="CAB1421142.1"/>
    </source>
</evidence>
<evidence type="ECO:0000313" key="3">
    <source>
        <dbReference type="Proteomes" id="UP001153269"/>
    </source>
</evidence>
<sequence>MGMRTKENQSPLGKVDNLSMELQRLETETKEKDLLSGLMEPANDLKKELNLRNELRDQLLRREELHQQRLISIKHSNNERKALQLEELKKLQDLKSTNVFLFTKLKKVQTCRQELKHSLVNT</sequence>
<dbReference type="Proteomes" id="UP001153269">
    <property type="component" value="Unassembled WGS sequence"/>
</dbReference>
<reference evidence="2" key="1">
    <citation type="submission" date="2020-03" db="EMBL/GenBank/DDBJ databases">
        <authorList>
            <person name="Weist P."/>
        </authorList>
    </citation>
    <scope>NUCLEOTIDE SEQUENCE</scope>
</reference>
<dbReference type="EMBL" id="CADEAL010000505">
    <property type="protein sequence ID" value="CAB1421142.1"/>
    <property type="molecule type" value="Genomic_DNA"/>
</dbReference>
<accession>A0A9N7YCG3</accession>
<comment type="caution">
    <text evidence="2">The sequence shown here is derived from an EMBL/GenBank/DDBJ whole genome shotgun (WGS) entry which is preliminary data.</text>
</comment>
<evidence type="ECO:0000256" key="1">
    <source>
        <dbReference type="SAM" id="MobiDB-lite"/>
    </source>
</evidence>